<keyword evidence="1 8" id="KW-0813">Transport</keyword>
<sequence length="188" mass="19993">MDATYIIGELLTLAAMAFALSMDAFSVGLGMGMLQLRLRRIAVISFLTGAFHVVMPLAGMMIGKVLSVHFGNVAVIVGGLLLIFIGGTMIHSSFHDNKDKSFIEPYGIGLIIFCMTVSLDSFSAGLSLGIFGARVLVTVLLFGFASTLLTMTGLLIGKKFQNLFGTYSELIGGSILIAFGIKTLLLMI</sequence>
<keyword evidence="5 8" id="KW-0406">Ion transport</keyword>
<dbReference type="OrthoDB" id="1679700at2"/>
<dbReference type="GO" id="GO:0005384">
    <property type="term" value="F:manganese ion transmembrane transporter activity"/>
    <property type="evidence" value="ECO:0007669"/>
    <property type="project" value="UniProtKB-UniRule"/>
</dbReference>
<feature type="transmembrane region" description="Helical" evidence="8">
    <location>
        <begin position="167"/>
        <end position="187"/>
    </location>
</feature>
<evidence type="ECO:0000256" key="4">
    <source>
        <dbReference type="ARBA" id="ARBA00022989"/>
    </source>
</evidence>
<dbReference type="EMBL" id="QCZG01000015">
    <property type="protein sequence ID" value="PWA11889.1"/>
    <property type="molecule type" value="Genomic_DNA"/>
</dbReference>
<keyword evidence="10" id="KW-1185">Reference proteome</keyword>
<dbReference type="PANTHER" id="PTHR35529:SF1">
    <property type="entry name" value="MANGANESE EFFLUX PUMP MNTP-RELATED"/>
    <property type="match status" value="1"/>
</dbReference>
<evidence type="ECO:0000256" key="8">
    <source>
        <dbReference type="HAMAP-Rule" id="MF_01521"/>
    </source>
</evidence>
<dbReference type="AlphaFoldDB" id="A0A2U1K424"/>
<dbReference type="InterPro" id="IPR003810">
    <property type="entry name" value="Mntp/YtaF"/>
</dbReference>
<evidence type="ECO:0000256" key="6">
    <source>
        <dbReference type="ARBA" id="ARBA00023136"/>
    </source>
</evidence>
<dbReference type="GO" id="GO:0005886">
    <property type="term" value="C:plasma membrane"/>
    <property type="evidence" value="ECO:0007669"/>
    <property type="project" value="UniProtKB-SubCell"/>
</dbReference>
<feature type="transmembrane region" description="Helical" evidence="8">
    <location>
        <begin position="41"/>
        <end position="62"/>
    </location>
</feature>
<dbReference type="InterPro" id="IPR022929">
    <property type="entry name" value="Put_MntP"/>
</dbReference>
<keyword evidence="4 8" id="KW-1133">Transmembrane helix</keyword>
<dbReference type="HAMAP" id="MF_01521">
    <property type="entry name" value="MntP_pump"/>
    <property type="match status" value="1"/>
</dbReference>
<reference evidence="9 10" key="1">
    <citation type="submission" date="2018-04" db="EMBL/GenBank/DDBJ databases">
        <title>Camelliibacillus theae gen. nov., sp. nov., isolated from Pu'er tea.</title>
        <authorList>
            <person name="Niu L."/>
        </authorList>
    </citation>
    <scope>NUCLEOTIDE SEQUENCE [LARGE SCALE GENOMIC DNA]</scope>
    <source>
        <strain evidence="9 10">T8</strain>
    </source>
</reference>
<name>A0A2U1K424_9BACI</name>
<accession>A0A2U1K424</accession>
<evidence type="ECO:0000256" key="3">
    <source>
        <dbReference type="ARBA" id="ARBA00022692"/>
    </source>
</evidence>
<proteinExistence type="inferred from homology"/>
<keyword evidence="6 8" id="KW-0472">Membrane</keyword>
<feature type="transmembrane region" description="Helical" evidence="8">
    <location>
        <begin position="68"/>
        <end position="90"/>
    </location>
</feature>
<evidence type="ECO:0000256" key="2">
    <source>
        <dbReference type="ARBA" id="ARBA00022475"/>
    </source>
</evidence>
<comment type="similarity">
    <text evidence="8">Belongs to the MntP (TC 9.B.29) family.</text>
</comment>
<evidence type="ECO:0000256" key="1">
    <source>
        <dbReference type="ARBA" id="ARBA00022448"/>
    </source>
</evidence>
<keyword evidence="2 8" id="KW-1003">Cell membrane</keyword>
<organism evidence="9 10">
    <name type="scientific">Pueribacillus theae</name>
    <dbReference type="NCBI Taxonomy" id="2171751"/>
    <lineage>
        <taxon>Bacteria</taxon>
        <taxon>Bacillati</taxon>
        <taxon>Bacillota</taxon>
        <taxon>Bacilli</taxon>
        <taxon>Bacillales</taxon>
        <taxon>Bacillaceae</taxon>
        <taxon>Pueribacillus</taxon>
    </lineage>
</organism>
<evidence type="ECO:0000256" key="5">
    <source>
        <dbReference type="ARBA" id="ARBA00023065"/>
    </source>
</evidence>
<evidence type="ECO:0000256" key="7">
    <source>
        <dbReference type="ARBA" id="ARBA00023211"/>
    </source>
</evidence>
<feature type="transmembrane region" description="Helical" evidence="8">
    <location>
        <begin position="6"/>
        <end position="29"/>
    </location>
</feature>
<comment type="caution">
    <text evidence="9">The sequence shown here is derived from an EMBL/GenBank/DDBJ whole genome shotgun (WGS) entry which is preliminary data.</text>
</comment>
<dbReference type="PANTHER" id="PTHR35529">
    <property type="entry name" value="MANGANESE EFFLUX PUMP MNTP-RELATED"/>
    <property type="match status" value="1"/>
</dbReference>
<feature type="transmembrane region" description="Helical" evidence="8">
    <location>
        <begin position="131"/>
        <end position="155"/>
    </location>
</feature>
<evidence type="ECO:0000313" key="10">
    <source>
        <dbReference type="Proteomes" id="UP000245998"/>
    </source>
</evidence>
<comment type="subcellular location">
    <subcellularLocation>
        <location evidence="8">Cell membrane</location>
        <topology evidence="8">Multi-pass membrane protein</topology>
    </subcellularLocation>
</comment>
<keyword evidence="3 8" id="KW-0812">Transmembrane</keyword>
<dbReference type="RefSeq" id="WP_116554533.1">
    <property type="nucleotide sequence ID" value="NZ_QCZG01000015.1"/>
</dbReference>
<protein>
    <recommendedName>
        <fullName evidence="8">Putative manganese efflux pump MntP</fullName>
    </recommendedName>
</protein>
<comment type="function">
    <text evidence="8">Probably functions as a manganese efflux pump.</text>
</comment>
<gene>
    <name evidence="8" type="primary">mntP</name>
    <name evidence="9" type="ORF">DCC39_08870</name>
</gene>
<feature type="transmembrane region" description="Helical" evidence="8">
    <location>
        <begin position="102"/>
        <end position="119"/>
    </location>
</feature>
<dbReference type="Proteomes" id="UP000245998">
    <property type="component" value="Unassembled WGS sequence"/>
</dbReference>
<keyword evidence="7 8" id="KW-0464">Manganese</keyword>
<dbReference type="Pfam" id="PF02659">
    <property type="entry name" value="Mntp"/>
    <property type="match status" value="1"/>
</dbReference>
<evidence type="ECO:0000313" key="9">
    <source>
        <dbReference type="EMBL" id="PWA11889.1"/>
    </source>
</evidence>